<dbReference type="EMBL" id="CP000510">
    <property type="protein sequence ID" value="ABM03085.1"/>
    <property type="molecule type" value="Genomic_DNA"/>
</dbReference>
<dbReference type="OrthoDB" id="5772181at2"/>
<dbReference type="AlphaFoldDB" id="A1SUC0"/>
<name>A1SUC0_PSYIN</name>
<accession>A1SUC0</accession>
<dbReference type="eggNOG" id="ENOG502ZU61">
    <property type="taxonomic scope" value="Bacteria"/>
</dbReference>
<dbReference type="STRING" id="357804.Ping_1256"/>
<dbReference type="RefSeq" id="WP_011769648.1">
    <property type="nucleotide sequence ID" value="NC_008709.1"/>
</dbReference>
<dbReference type="HOGENOM" id="CLU_178514_0_0_6"/>
<sequence length="103" mass="11929">MTAAKRKTLRGLADIRTISSCGTSGQEAYQMYLKRGVLEMEKLRRQKEKNSALERVTNINRRLMAIDTDIDFLCQSLKVIEKRTNQENSIVEKSVSRGFKLRY</sequence>
<dbReference type="Proteomes" id="UP000000639">
    <property type="component" value="Chromosome"/>
</dbReference>
<keyword evidence="2" id="KW-1185">Reference proteome</keyword>
<reference evidence="1 2" key="1">
    <citation type="submission" date="2007-01" db="EMBL/GenBank/DDBJ databases">
        <title>Complete sequence of Psychromonas ingrahamii 37.</title>
        <authorList>
            <consortium name="US DOE Joint Genome Institute"/>
            <person name="Copeland A."/>
            <person name="Lucas S."/>
            <person name="Lapidus A."/>
            <person name="Barry K."/>
            <person name="Detter J.C."/>
            <person name="Glavina del Rio T."/>
            <person name="Hammon N."/>
            <person name="Israni S."/>
            <person name="Dalin E."/>
            <person name="Tice H."/>
            <person name="Pitluck S."/>
            <person name="Thompson L.S."/>
            <person name="Brettin T."/>
            <person name="Bruce D."/>
            <person name="Han C."/>
            <person name="Tapia R."/>
            <person name="Schmutz J."/>
            <person name="Larimer F."/>
            <person name="Land M."/>
            <person name="Hauser L."/>
            <person name="Kyrpides N."/>
            <person name="Ivanova N."/>
            <person name="Staley J."/>
            <person name="Richardson P."/>
        </authorList>
    </citation>
    <scope>NUCLEOTIDE SEQUENCE [LARGE SCALE GENOMIC DNA]</scope>
    <source>
        <strain evidence="1 2">37</strain>
    </source>
</reference>
<proteinExistence type="predicted"/>
<evidence type="ECO:0000313" key="2">
    <source>
        <dbReference type="Proteomes" id="UP000000639"/>
    </source>
</evidence>
<evidence type="ECO:0000313" key="1">
    <source>
        <dbReference type="EMBL" id="ABM03085.1"/>
    </source>
</evidence>
<protein>
    <submittedName>
        <fullName evidence="1">Uncharacterized protein</fullName>
    </submittedName>
</protein>
<dbReference type="KEGG" id="pin:Ping_1256"/>
<gene>
    <name evidence="1" type="ordered locus">Ping_1256</name>
</gene>
<organism evidence="1 2">
    <name type="scientific">Psychromonas ingrahamii (strain DSM 17664 / CCUG 51855 / 37)</name>
    <dbReference type="NCBI Taxonomy" id="357804"/>
    <lineage>
        <taxon>Bacteria</taxon>
        <taxon>Pseudomonadati</taxon>
        <taxon>Pseudomonadota</taxon>
        <taxon>Gammaproteobacteria</taxon>
        <taxon>Alteromonadales</taxon>
        <taxon>Psychromonadaceae</taxon>
        <taxon>Psychromonas</taxon>
    </lineage>
</organism>